<keyword evidence="6" id="KW-1185">Reference proteome</keyword>
<feature type="chain" id="PRO_5006912360" evidence="3">
    <location>
        <begin position="23"/>
        <end position="274"/>
    </location>
</feature>
<dbReference type="EC" id="2.7.1.176" evidence="5"/>
<keyword evidence="3" id="KW-0732">Signal</keyword>
<evidence type="ECO:0000313" key="5">
    <source>
        <dbReference type="EMBL" id="KTC86869.1"/>
    </source>
</evidence>
<protein>
    <submittedName>
        <fullName evidence="5">Toxin PezT</fullName>
        <ecNumber evidence="5">2.7.1.176</ecNumber>
    </submittedName>
</protein>
<dbReference type="STRING" id="29422.Lbru_0098"/>
<dbReference type="PATRIC" id="fig|29422.6.peg.99"/>
<keyword evidence="5" id="KW-0808">Transferase</keyword>
<dbReference type="Pfam" id="PF06414">
    <property type="entry name" value="Zeta_toxin"/>
    <property type="match status" value="1"/>
</dbReference>
<dbReference type="SUPFAM" id="SSF52540">
    <property type="entry name" value="P-loop containing nucleoside triphosphate hydrolases"/>
    <property type="match status" value="1"/>
</dbReference>
<feature type="signal peptide" evidence="3">
    <location>
        <begin position="1"/>
        <end position="22"/>
    </location>
</feature>
<dbReference type="Gene3D" id="3.40.50.300">
    <property type="entry name" value="P-loop containing nucleotide triphosphate hydrolases"/>
    <property type="match status" value="1"/>
</dbReference>
<dbReference type="GO" id="GO:0005524">
    <property type="term" value="F:ATP binding"/>
    <property type="evidence" value="ECO:0007669"/>
    <property type="project" value="UniProtKB-KW"/>
</dbReference>
<dbReference type="InterPro" id="IPR010488">
    <property type="entry name" value="Zeta_toxin_domain"/>
</dbReference>
<dbReference type="RefSeq" id="WP_058440221.1">
    <property type="nucleotide sequence ID" value="NZ_CAAAHU010000001.1"/>
</dbReference>
<evidence type="ECO:0000256" key="2">
    <source>
        <dbReference type="ARBA" id="ARBA00022840"/>
    </source>
</evidence>
<accession>A0A0W0SVA7</accession>
<dbReference type="InterPro" id="IPR027417">
    <property type="entry name" value="P-loop_NTPase"/>
</dbReference>
<comment type="caution">
    <text evidence="5">The sequence shown here is derived from an EMBL/GenBank/DDBJ whole genome shotgun (WGS) entry which is preliminary data.</text>
</comment>
<gene>
    <name evidence="5" type="primary">pezT</name>
    <name evidence="5" type="ORF">Lbru_0098</name>
</gene>
<feature type="domain" description="Zeta toxin" evidence="4">
    <location>
        <begin position="84"/>
        <end position="245"/>
    </location>
</feature>
<proteinExistence type="predicted"/>
<dbReference type="AlphaFoldDB" id="A0A0W0SVA7"/>
<reference evidence="5 6" key="1">
    <citation type="submission" date="2015-11" db="EMBL/GenBank/DDBJ databases">
        <title>Genomic analysis of 38 Legionella species identifies large and diverse effector repertoires.</title>
        <authorList>
            <person name="Burstein D."/>
            <person name="Amaro F."/>
            <person name="Zusman T."/>
            <person name="Lifshitz Z."/>
            <person name="Cohen O."/>
            <person name="Gilbert J.A."/>
            <person name="Pupko T."/>
            <person name="Shuman H.A."/>
            <person name="Segal G."/>
        </authorList>
    </citation>
    <scope>NUCLEOTIDE SEQUENCE [LARGE SCALE GENOMIC DNA]</scope>
    <source>
        <strain evidence="5 6">ATCC 43878</strain>
    </source>
</reference>
<name>A0A0W0SVA7_9GAMM</name>
<keyword evidence="2" id="KW-0067">ATP-binding</keyword>
<dbReference type="GO" id="GO:0016301">
    <property type="term" value="F:kinase activity"/>
    <property type="evidence" value="ECO:0007669"/>
    <property type="project" value="InterPro"/>
</dbReference>
<dbReference type="EMBL" id="LNXV01000003">
    <property type="protein sequence ID" value="KTC86869.1"/>
    <property type="molecule type" value="Genomic_DNA"/>
</dbReference>
<sequence length="274" mass="31170">MSKMLKSVIILHLLFWGGFSNAQQLICPPVNEQGQLRIDSQAINILEQCIKQAPSTKSLFFNNKTQQYAAARQQLHNKIIDEIVKTSPCQVQKPMAIFTGGFPGSGKSTYLQEKLPWVNSQNFIMIDPDAIRAKLPEYKGWNVESTQAEVRDIVLAILNRLGSPCRYNLVYDSSMTATDFYEEFFAKLKSMHYQIYIVYVKTPLSVAVARAKERYLETGRYVSQAYLKHIEKNGRATFNTIKNDATGYIVVDGENFQTLEQVGKKFPTHPNVQN</sequence>
<evidence type="ECO:0000259" key="4">
    <source>
        <dbReference type="Pfam" id="PF06414"/>
    </source>
</evidence>
<evidence type="ECO:0000256" key="1">
    <source>
        <dbReference type="ARBA" id="ARBA00022741"/>
    </source>
</evidence>
<evidence type="ECO:0000313" key="6">
    <source>
        <dbReference type="Proteomes" id="UP000054742"/>
    </source>
</evidence>
<keyword evidence="1" id="KW-0547">Nucleotide-binding</keyword>
<dbReference type="Proteomes" id="UP000054742">
    <property type="component" value="Unassembled WGS sequence"/>
</dbReference>
<organism evidence="5 6">
    <name type="scientific">Legionella brunensis</name>
    <dbReference type="NCBI Taxonomy" id="29422"/>
    <lineage>
        <taxon>Bacteria</taxon>
        <taxon>Pseudomonadati</taxon>
        <taxon>Pseudomonadota</taxon>
        <taxon>Gammaproteobacteria</taxon>
        <taxon>Legionellales</taxon>
        <taxon>Legionellaceae</taxon>
        <taxon>Legionella</taxon>
    </lineage>
</organism>
<evidence type="ECO:0000256" key="3">
    <source>
        <dbReference type="SAM" id="SignalP"/>
    </source>
</evidence>